<dbReference type="EMBL" id="DXEZ01000114">
    <property type="protein sequence ID" value="HIX54184.1"/>
    <property type="molecule type" value="Genomic_DNA"/>
</dbReference>
<dbReference type="InterPro" id="IPR008331">
    <property type="entry name" value="Ferritin_DPS_dom"/>
</dbReference>
<feature type="domain" description="Ferritin/DPS" evidence="3">
    <location>
        <begin position="18"/>
        <end position="156"/>
    </location>
</feature>
<dbReference type="InterPro" id="IPR009078">
    <property type="entry name" value="Ferritin-like_SF"/>
</dbReference>
<evidence type="ECO:0000259" key="3">
    <source>
        <dbReference type="Pfam" id="PF00210"/>
    </source>
</evidence>
<dbReference type="PANTHER" id="PTHR42932">
    <property type="entry name" value="GENERAL STRESS PROTEIN 20U"/>
    <property type="match status" value="1"/>
</dbReference>
<dbReference type="CDD" id="cd01043">
    <property type="entry name" value="DPS"/>
    <property type="match status" value="1"/>
</dbReference>
<dbReference type="GO" id="GO:0008199">
    <property type="term" value="F:ferric iron binding"/>
    <property type="evidence" value="ECO:0007669"/>
    <property type="project" value="InterPro"/>
</dbReference>
<dbReference type="Proteomes" id="UP000824156">
    <property type="component" value="Unassembled WGS sequence"/>
</dbReference>
<dbReference type="AlphaFoldDB" id="A0A9D1W8A2"/>
<organism evidence="4 5">
    <name type="scientific">Candidatus Sphingobacterium stercoripullorum</name>
    <dbReference type="NCBI Taxonomy" id="2838759"/>
    <lineage>
        <taxon>Bacteria</taxon>
        <taxon>Pseudomonadati</taxon>
        <taxon>Bacteroidota</taxon>
        <taxon>Sphingobacteriia</taxon>
        <taxon>Sphingobacteriales</taxon>
        <taxon>Sphingobacteriaceae</taxon>
        <taxon>Sphingobacterium</taxon>
    </lineage>
</organism>
<dbReference type="PROSITE" id="PS00819">
    <property type="entry name" value="DPS_2"/>
    <property type="match status" value="1"/>
</dbReference>
<dbReference type="PRINTS" id="PR01346">
    <property type="entry name" value="HELNAPAPROT"/>
</dbReference>
<dbReference type="InterPro" id="IPR012347">
    <property type="entry name" value="Ferritin-like"/>
</dbReference>
<evidence type="ECO:0000313" key="5">
    <source>
        <dbReference type="Proteomes" id="UP000824156"/>
    </source>
</evidence>
<dbReference type="Pfam" id="PF00210">
    <property type="entry name" value="Ferritin"/>
    <property type="match status" value="1"/>
</dbReference>
<accession>A0A9D1W8A2</accession>
<evidence type="ECO:0000256" key="1">
    <source>
        <dbReference type="ARBA" id="ARBA00009497"/>
    </source>
</evidence>
<dbReference type="SUPFAM" id="SSF47240">
    <property type="entry name" value="Ferritin-like"/>
    <property type="match status" value="1"/>
</dbReference>
<dbReference type="GO" id="GO:0016722">
    <property type="term" value="F:oxidoreductase activity, acting on metal ions"/>
    <property type="evidence" value="ECO:0007669"/>
    <property type="project" value="InterPro"/>
</dbReference>
<proteinExistence type="inferred from homology"/>
<dbReference type="InterPro" id="IPR002177">
    <property type="entry name" value="DPS_DNA-bd"/>
</dbReference>
<evidence type="ECO:0000313" key="4">
    <source>
        <dbReference type="EMBL" id="HIX54184.1"/>
    </source>
</evidence>
<dbReference type="PANTHER" id="PTHR42932:SF1">
    <property type="entry name" value="GENERAL STRESS PROTEIN 20U"/>
    <property type="match status" value="1"/>
</dbReference>
<reference evidence="4" key="1">
    <citation type="journal article" date="2021" name="PeerJ">
        <title>Extensive microbial diversity within the chicken gut microbiome revealed by metagenomics and culture.</title>
        <authorList>
            <person name="Gilroy R."/>
            <person name="Ravi A."/>
            <person name="Getino M."/>
            <person name="Pursley I."/>
            <person name="Horton D.L."/>
            <person name="Alikhan N.F."/>
            <person name="Baker D."/>
            <person name="Gharbi K."/>
            <person name="Hall N."/>
            <person name="Watson M."/>
            <person name="Adriaenssens E.M."/>
            <person name="Foster-Nyarko E."/>
            <person name="Jarju S."/>
            <person name="Secka A."/>
            <person name="Antonio M."/>
            <person name="Oren A."/>
            <person name="Chaudhuri R.R."/>
            <person name="La Ragione R."/>
            <person name="Hildebrand F."/>
            <person name="Pallen M.J."/>
        </authorList>
    </citation>
    <scope>NUCLEOTIDE SEQUENCE</scope>
    <source>
        <strain evidence="4">1719</strain>
    </source>
</reference>
<gene>
    <name evidence="4" type="ORF">H9853_04105</name>
</gene>
<sequence>MKAQLGIKEAETKKIASLLNKVLADEHVLYIKSRNSHWNVQSPDFHSMHAFFEEIYGELEVTIDEVAERIRTIGHFAVGTMAEYLKLTQLKEMQYKGHDAQGYLKELLADFETIIQSLRDHIEDVAENTKDCGTEDFLIGILQRHEARAWMIRSHLA</sequence>
<dbReference type="PIRSF" id="PIRSF005900">
    <property type="entry name" value="Dps"/>
    <property type="match status" value="1"/>
</dbReference>
<dbReference type="Gene3D" id="1.20.1260.10">
    <property type="match status" value="1"/>
</dbReference>
<comment type="caution">
    <text evidence="4">The sequence shown here is derived from an EMBL/GenBank/DDBJ whole genome shotgun (WGS) entry which is preliminary data.</text>
</comment>
<reference evidence="4" key="2">
    <citation type="submission" date="2021-04" db="EMBL/GenBank/DDBJ databases">
        <authorList>
            <person name="Gilroy R."/>
        </authorList>
    </citation>
    <scope>NUCLEOTIDE SEQUENCE</scope>
    <source>
        <strain evidence="4">1719</strain>
    </source>
</reference>
<protein>
    <submittedName>
        <fullName evidence="4">DNA starvation/stationary phase protection protein</fullName>
    </submittedName>
</protein>
<comment type="similarity">
    <text evidence="1 2">Belongs to the Dps family.</text>
</comment>
<dbReference type="InterPro" id="IPR023188">
    <property type="entry name" value="DPS_DNA-bd_CS"/>
</dbReference>
<evidence type="ECO:0000256" key="2">
    <source>
        <dbReference type="RuleBase" id="RU003875"/>
    </source>
</evidence>
<name>A0A9D1W8A2_9SPHI</name>